<dbReference type="PANTHER" id="PTHR21137">
    <property type="entry name" value="ODORANT RECEPTOR"/>
    <property type="match status" value="1"/>
</dbReference>
<comment type="subcellular location">
    <subcellularLocation>
        <location evidence="1 10">Cell membrane</location>
        <topology evidence="1 10">Multi-pass membrane protein</topology>
    </subcellularLocation>
</comment>
<feature type="transmembrane region" description="Helical" evidence="10">
    <location>
        <begin position="134"/>
        <end position="157"/>
    </location>
</feature>
<dbReference type="Pfam" id="PF02949">
    <property type="entry name" value="7tm_6"/>
    <property type="match status" value="1"/>
</dbReference>
<protein>
    <recommendedName>
        <fullName evidence="10">Odorant receptor</fullName>
    </recommendedName>
</protein>
<comment type="similarity">
    <text evidence="10">Belongs to the insect chemoreceptor superfamily. Heteromeric odorant receptor channel (TC 1.A.69) family.</text>
</comment>
<feature type="transmembrane region" description="Helical" evidence="10">
    <location>
        <begin position="39"/>
        <end position="61"/>
    </location>
</feature>
<keyword evidence="6 10" id="KW-1133">Transmembrane helix</keyword>
<dbReference type="GO" id="GO:0005549">
    <property type="term" value="F:odorant binding"/>
    <property type="evidence" value="ECO:0007669"/>
    <property type="project" value="InterPro"/>
</dbReference>
<dbReference type="EMBL" id="KM655529">
    <property type="protein sequence ID" value="AIT71979.1"/>
    <property type="molecule type" value="mRNA"/>
</dbReference>
<evidence type="ECO:0000256" key="9">
    <source>
        <dbReference type="ARBA" id="ARBA00023224"/>
    </source>
</evidence>
<evidence type="ECO:0000256" key="7">
    <source>
        <dbReference type="ARBA" id="ARBA00023136"/>
    </source>
</evidence>
<evidence type="ECO:0000256" key="1">
    <source>
        <dbReference type="ARBA" id="ARBA00004651"/>
    </source>
</evidence>
<evidence type="ECO:0000313" key="11">
    <source>
        <dbReference type="EMBL" id="AIT71979.1"/>
    </source>
</evidence>
<keyword evidence="3 10" id="KW-0716">Sensory transduction</keyword>
<evidence type="ECO:0000256" key="5">
    <source>
        <dbReference type="ARBA" id="ARBA00022725"/>
    </source>
</evidence>
<feature type="transmembrane region" description="Helical" evidence="10">
    <location>
        <begin position="73"/>
        <end position="92"/>
    </location>
</feature>
<dbReference type="AlphaFoldDB" id="A0A097IYJ1"/>
<keyword evidence="5 10" id="KW-0552">Olfaction</keyword>
<dbReference type="GO" id="GO:0007165">
    <property type="term" value="P:signal transduction"/>
    <property type="evidence" value="ECO:0007669"/>
    <property type="project" value="UniProtKB-KW"/>
</dbReference>
<evidence type="ECO:0000256" key="10">
    <source>
        <dbReference type="RuleBase" id="RU351113"/>
    </source>
</evidence>
<evidence type="ECO:0000256" key="2">
    <source>
        <dbReference type="ARBA" id="ARBA00022475"/>
    </source>
</evidence>
<evidence type="ECO:0000256" key="4">
    <source>
        <dbReference type="ARBA" id="ARBA00022692"/>
    </source>
</evidence>
<name>A0A097IYJ1_9NEOP</name>
<keyword evidence="7 10" id="KW-0472">Membrane</keyword>
<keyword evidence="4 10" id="KW-0812">Transmembrane</keyword>
<comment type="caution">
    <text evidence="10">Lacks conserved residue(s) required for the propagation of feature annotation.</text>
</comment>
<accession>A0A097IYJ1</accession>
<organism evidence="11">
    <name type="scientific">Ctenopseustis obliquana</name>
    <name type="common">brownheaded leafroller</name>
    <dbReference type="NCBI Taxonomy" id="65030"/>
    <lineage>
        <taxon>Eukaryota</taxon>
        <taxon>Metazoa</taxon>
        <taxon>Ecdysozoa</taxon>
        <taxon>Arthropoda</taxon>
        <taxon>Hexapoda</taxon>
        <taxon>Insecta</taxon>
        <taxon>Pterygota</taxon>
        <taxon>Neoptera</taxon>
        <taxon>Endopterygota</taxon>
        <taxon>Lepidoptera</taxon>
        <taxon>Glossata</taxon>
        <taxon>Ditrysia</taxon>
        <taxon>Tortricoidea</taxon>
        <taxon>Tortricidae</taxon>
        <taxon>Tortricinae</taxon>
        <taxon>Ctenopseustis</taxon>
    </lineage>
</organism>
<dbReference type="GO" id="GO:0004984">
    <property type="term" value="F:olfactory receptor activity"/>
    <property type="evidence" value="ECO:0007669"/>
    <property type="project" value="InterPro"/>
</dbReference>
<dbReference type="InterPro" id="IPR004117">
    <property type="entry name" value="7tm6_olfct_rcpt"/>
</dbReference>
<dbReference type="PANTHER" id="PTHR21137:SF35">
    <property type="entry name" value="ODORANT RECEPTOR 19A-RELATED"/>
    <property type="match status" value="1"/>
</dbReference>
<feature type="transmembrane region" description="Helical" evidence="10">
    <location>
        <begin position="273"/>
        <end position="296"/>
    </location>
</feature>
<keyword evidence="9 10" id="KW-0807">Transducer</keyword>
<keyword evidence="2" id="KW-1003">Cell membrane</keyword>
<evidence type="ECO:0000256" key="6">
    <source>
        <dbReference type="ARBA" id="ARBA00022989"/>
    </source>
</evidence>
<proteinExistence type="evidence at transcript level"/>
<evidence type="ECO:0000256" key="8">
    <source>
        <dbReference type="ARBA" id="ARBA00023170"/>
    </source>
</evidence>
<evidence type="ECO:0000256" key="3">
    <source>
        <dbReference type="ARBA" id="ARBA00022606"/>
    </source>
</evidence>
<reference evidence="11" key="1">
    <citation type="journal article" date="2014" name="J. Mol. Evol.">
        <title>Pheromone Receptor Evolution in the Cryptic Leafroller Species, Ctenopseustis obliquana and C. herana.</title>
        <authorList>
            <person name="Steinwender B."/>
            <person name="Thrimawithana A.H."/>
            <person name="Crowhurst R.N."/>
            <person name="Newcomb R.D."/>
        </authorList>
    </citation>
    <scope>NUCLEOTIDE SEQUENCE</scope>
</reference>
<dbReference type="GO" id="GO:0005886">
    <property type="term" value="C:plasma membrane"/>
    <property type="evidence" value="ECO:0007669"/>
    <property type="project" value="UniProtKB-SubCell"/>
</dbReference>
<sequence length="402" mass="47041">MLKFIFDKLENPNRPLLGPNVKALKFWGLLLPKNTTMKYLYIFLHITIIYFTATEYVDIWFIKSNINMLLENLKITMLASVSVIKVTTFLTFQKDWTSIIEYVTAADLNQRKTEDETNKSIIKNFTKYCRKITYFYWFLMYTTVVIVIVQPIIKYFFFPTYRDNVSSGKEAYLQVVSSWVPFDKSTMTGYIAACAFQSYAAIYGGGWITSFDTNAIVIMVFFRGELELLKRDSVAMFGSESMPVSEEEAKRRLKECYKRHVDLVRHSRLFDSCLSPIMMFYVFVCSVMLCVTSYQITSERNLMQMVLQFEYLVFGVSQLFLYCWHSNDVYYISQDLLRGPYESAWWARNILRKDLALLMVQFRTDIVFSAGPFAKLSVPTFISILKGAYSYYTLLNQSQVEK</sequence>
<keyword evidence="8 10" id="KW-0675">Receptor</keyword>